<dbReference type="STRING" id="1058.SAMN05421783_1551"/>
<dbReference type="PROSITE" id="PS51257">
    <property type="entry name" value="PROKAR_LIPOPROTEIN"/>
    <property type="match status" value="1"/>
</dbReference>
<dbReference type="AlphaFoldDB" id="A0A1H3DPH3"/>
<dbReference type="Proteomes" id="UP000198816">
    <property type="component" value="Unassembled WGS sequence"/>
</dbReference>
<evidence type="ECO:0000313" key="2">
    <source>
        <dbReference type="EMBL" id="SDX68306.1"/>
    </source>
</evidence>
<reference evidence="3" key="1">
    <citation type="submission" date="2016-10" db="EMBL/GenBank/DDBJ databases">
        <authorList>
            <person name="Varghese N."/>
            <person name="Submissions S."/>
        </authorList>
    </citation>
    <scope>NUCLEOTIDE SEQUENCE [LARGE SCALE GENOMIC DNA]</scope>
    <source>
        <strain evidence="3">DSM 217</strain>
    </source>
</reference>
<sequence>MKPETPADPIAAMIQAMFSGGCTEEQIAAAKDAARSAKFAHLSDAELDALIVGDYPWFERLSTPEVEALIDAMDADADVDADTILALFASNTDLTAYSGESGHPVRRKVATGSDSIRPVSPKESGR</sequence>
<keyword evidence="3" id="KW-1185">Reference proteome</keyword>
<gene>
    <name evidence="2" type="ORF">SAMN05421783_1551</name>
</gene>
<protein>
    <submittedName>
        <fullName evidence="2">Uncharacterized protein</fullName>
    </submittedName>
</protein>
<dbReference type="RefSeq" id="WP_139192038.1">
    <property type="nucleotide sequence ID" value="NZ_FNNZ01000055.1"/>
</dbReference>
<proteinExistence type="predicted"/>
<accession>A0A1H3DPH3</accession>
<feature type="non-terminal residue" evidence="2">
    <location>
        <position position="126"/>
    </location>
</feature>
<evidence type="ECO:0000313" key="3">
    <source>
        <dbReference type="Proteomes" id="UP000198816"/>
    </source>
</evidence>
<feature type="region of interest" description="Disordered" evidence="1">
    <location>
        <begin position="99"/>
        <end position="126"/>
    </location>
</feature>
<name>A0A1H3DPH3_THIRO</name>
<organism evidence="2 3">
    <name type="scientific">Thiocapsa roseopersicina</name>
    <dbReference type="NCBI Taxonomy" id="1058"/>
    <lineage>
        <taxon>Bacteria</taxon>
        <taxon>Pseudomonadati</taxon>
        <taxon>Pseudomonadota</taxon>
        <taxon>Gammaproteobacteria</taxon>
        <taxon>Chromatiales</taxon>
        <taxon>Chromatiaceae</taxon>
        <taxon>Thiocapsa</taxon>
    </lineage>
</organism>
<dbReference type="EMBL" id="FNNZ01000055">
    <property type="protein sequence ID" value="SDX68306.1"/>
    <property type="molecule type" value="Genomic_DNA"/>
</dbReference>
<evidence type="ECO:0000256" key="1">
    <source>
        <dbReference type="SAM" id="MobiDB-lite"/>
    </source>
</evidence>